<dbReference type="InterPro" id="IPR036390">
    <property type="entry name" value="WH_DNA-bd_sf"/>
</dbReference>
<reference evidence="5 6" key="1">
    <citation type="submission" date="2020-04" db="EMBL/GenBank/DDBJ databases">
        <title>Gordonia sp. nov. TBRC 11910.</title>
        <authorList>
            <person name="Suriyachadkun C."/>
        </authorList>
    </citation>
    <scope>NUCLEOTIDE SEQUENCE [LARGE SCALE GENOMIC DNA]</scope>
    <source>
        <strain evidence="5 6">TBRC 11910</strain>
    </source>
</reference>
<evidence type="ECO:0000313" key="6">
    <source>
        <dbReference type="Proteomes" id="UP000550729"/>
    </source>
</evidence>
<organism evidence="5 6">
    <name type="scientific">Gordonia asplenii</name>
    <dbReference type="NCBI Taxonomy" id="2725283"/>
    <lineage>
        <taxon>Bacteria</taxon>
        <taxon>Bacillati</taxon>
        <taxon>Actinomycetota</taxon>
        <taxon>Actinomycetes</taxon>
        <taxon>Mycobacteriales</taxon>
        <taxon>Gordoniaceae</taxon>
        <taxon>Gordonia</taxon>
    </lineage>
</organism>
<dbReference type="SMART" id="SM00418">
    <property type="entry name" value="HTH_ARSR"/>
    <property type="match status" value="1"/>
</dbReference>
<dbReference type="PANTHER" id="PTHR33154:SF33">
    <property type="entry name" value="TRANSCRIPTIONAL REPRESSOR SDPR"/>
    <property type="match status" value="1"/>
</dbReference>
<gene>
    <name evidence="5" type="ORF">HH308_01355</name>
</gene>
<comment type="caution">
    <text evidence="5">The sequence shown here is derived from an EMBL/GenBank/DDBJ whole genome shotgun (WGS) entry which is preliminary data.</text>
</comment>
<keyword evidence="3" id="KW-0804">Transcription</keyword>
<dbReference type="InterPro" id="IPR011991">
    <property type="entry name" value="ArsR-like_HTH"/>
</dbReference>
<dbReference type="InterPro" id="IPR001845">
    <property type="entry name" value="HTH_ArsR_DNA-bd_dom"/>
</dbReference>
<dbReference type="EMBL" id="JABBNB010000001">
    <property type="protein sequence ID" value="NMN99860.1"/>
    <property type="molecule type" value="Genomic_DNA"/>
</dbReference>
<dbReference type="PANTHER" id="PTHR33154">
    <property type="entry name" value="TRANSCRIPTIONAL REGULATOR, ARSR FAMILY"/>
    <property type="match status" value="1"/>
</dbReference>
<dbReference type="SUPFAM" id="SSF46785">
    <property type="entry name" value="Winged helix' DNA-binding domain"/>
    <property type="match status" value="1"/>
</dbReference>
<evidence type="ECO:0000256" key="2">
    <source>
        <dbReference type="ARBA" id="ARBA00023125"/>
    </source>
</evidence>
<sequence length="108" mass="12065">MSDVDATIAALADPVRRRVVELLAQQPMRPSELAQAVGASTSSLSKHLRVLRQRGIVEETHPEFDARVRIYTLRSAPMAELRSWLETAERGWSAQLSSFADFVEKADD</sequence>
<dbReference type="Proteomes" id="UP000550729">
    <property type="component" value="Unassembled WGS sequence"/>
</dbReference>
<name>A0A848KUK1_9ACTN</name>
<dbReference type="Gene3D" id="1.10.10.10">
    <property type="entry name" value="Winged helix-like DNA-binding domain superfamily/Winged helix DNA-binding domain"/>
    <property type="match status" value="1"/>
</dbReference>
<dbReference type="NCBIfam" id="NF033788">
    <property type="entry name" value="HTH_metalloreg"/>
    <property type="match status" value="1"/>
</dbReference>
<dbReference type="PROSITE" id="PS50987">
    <property type="entry name" value="HTH_ARSR_2"/>
    <property type="match status" value="1"/>
</dbReference>
<dbReference type="CDD" id="cd00090">
    <property type="entry name" value="HTH_ARSR"/>
    <property type="match status" value="1"/>
</dbReference>
<feature type="domain" description="HTH arsR-type" evidence="4">
    <location>
        <begin position="1"/>
        <end position="90"/>
    </location>
</feature>
<dbReference type="AlphaFoldDB" id="A0A848KUK1"/>
<dbReference type="InterPro" id="IPR036388">
    <property type="entry name" value="WH-like_DNA-bd_sf"/>
</dbReference>
<keyword evidence="2" id="KW-0238">DNA-binding</keyword>
<evidence type="ECO:0000256" key="1">
    <source>
        <dbReference type="ARBA" id="ARBA00023015"/>
    </source>
</evidence>
<keyword evidence="6" id="KW-1185">Reference proteome</keyword>
<protein>
    <submittedName>
        <fullName evidence="5">Winged helix-turn-helix transcriptional regulator</fullName>
    </submittedName>
</protein>
<evidence type="ECO:0000256" key="3">
    <source>
        <dbReference type="ARBA" id="ARBA00023163"/>
    </source>
</evidence>
<dbReference type="GO" id="GO:0003700">
    <property type="term" value="F:DNA-binding transcription factor activity"/>
    <property type="evidence" value="ECO:0007669"/>
    <property type="project" value="InterPro"/>
</dbReference>
<evidence type="ECO:0000259" key="4">
    <source>
        <dbReference type="PROSITE" id="PS50987"/>
    </source>
</evidence>
<evidence type="ECO:0000313" key="5">
    <source>
        <dbReference type="EMBL" id="NMN99860.1"/>
    </source>
</evidence>
<dbReference type="InterPro" id="IPR051081">
    <property type="entry name" value="HTH_MetalResp_TranReg"/>
</dbReference>
<dbReference type="GO" id="GO:0003677">
    <property type="term" value="F:DNA binding"/>
    <property type="evidence" value="ECO:0007669"/>
    <property type="project" value="UniProtKB-KW"/>
</dbReference>
<proteinExistence type="predicted"/>
<dbReference type="PRINTS" id="PR00778">
    <property type="entry name" value="HTHARSR"/>
</dbReference>
<dbReference type="Pfam" id="PF01022">
    <property type="entry name" value="HTH_5"/>
    <property type="match status" value="1"/>
</dbReference>
<accession>A0A848KUK1</accession>
<keyword evidence="1" id="KW-0805">Transcription regulation</keyword>
<dbReference type="RefSeq" id="WP_170192346.1">
    <property type="nucleotide sequence ID" value="NZ_JABBNB010000001.1"/>
</dbReference>